<dbReference type="AlphaFoldDB" id="A0A5P9NIW6"/>
<evidence type="ECO:0008006" key="4">
    <source>
        <dbReference type="Google" id="ProtNLM"/>
    </source>
</evidence>
<proteinExistence type="predicted"/>
<protein>
    <recommendedName>
        <fullName evidence="4">DUF3261 domain-containing protein</fullName>
    </recommendedName>
</protein>
<evidence type="ECO:0000313" key="3">
    <source>
        <dbReference type="Proteomes" id="UP000326287"/>
    </source>
</evidence>
<feature type="chain" id="PRO_5024831254" description="DUF3261 domain-containing protein" evidence="1">
    <location>
        <begin position="24"/>
        <end position="172"/>
    </location>
</feature>
<dbReference type="EMBL" id="CP036422">
    <property type="protein sequence ID" value="QFU75164.1"/>
    <property type="molecule type" value="Genomic_DNA"/>
</dbReference>
<dbReference type="RefSeq" id="WP_152661270.1">
    <property type="nucleotide sequence ID" value="NZ_CP036422.1"/>
</dbReference>
<feature type="signal peptide" evidence="1">
    <location>
        <begin position="1"/>
        <end position="23"/>
    </location>
</feature>
<name>A0A5P9NIW6_9GAMM</name>
<gene>
    <name evidence="2" type="ORF">EY643_05590</name>
</gene>
<keyword evidence="1" id="KW-0732">Signal</keyword>
<sequence length="172" mass="19576">MTHCFQSFLRCLTLVLFAAQTQAHPSHTSFAEIGWAESGEQLEVALRVIPEDLEEVLALQQGRAVTLMDSPAVQSMVHTWLSEEFRVYAGDSLLPIALVGMELESYRASWLFFTVNASPDEKLTLQNRILIRHNSAARARVQINTVQRLWQPANDRMTFTDEHPQSLWVPQQ</sequence>
<evidence type="ECO:0000256" key="1">
    <source>
        <dbReference type="SAM" id="SignalP"/>
    </source>
</evidence>
<reference evidence="2 3" key="1">
    <citation type="submission" date="2019-02" db="EMBL/GenBank/DDBJ databases">
        <authorList>
            <person name="Li S.-H."/>
        </authorList>
    </citation>
    <scope>NUCLEOTIDE SEQUENCE [LARGE SCALE GENOMIC DNA]</scope>
    <source>
        <strain evidence="2 3">IMCC14385</strain>
    </source>
</reference>
<accession>A0A5P9NIW6</accession>
<dbReference type="InterPro" id="IPR046525">
    <property type="entry name" value="DUF6702"/>
</dbReference>
<evidence type="ECO:0000313" key="2">
    <source>
        <dbReference type="EMBL" id="QFU75164.1"/>
    </source>
</evidence>
<keyword evidence="3" id="KW-1185">Reference proteome</keyword>
<dbReference type="OrthoDB" id="5735516at2"/>
<organism evidence="2 3">
    <name type="scientific">Halioglobus maricola</name>
    <dbReference type="NCBI Taxonomy" id="2601894"/>
    <lineage>
        <taxon>Bacteria</taxon>
        <taxon>Pseudomonadati</taxon>
        <taxon>Pseudomonadota</taxon>
        <taxon>Gammaproteobacteria</taxon>
        <taxon>Cellvibrionales</taxon>
        <taxon>Halieaceae</taxon>
        <taxon>Halioglobus</taxon>
    </lineage>
</organism>
<dbReference type="Proteomes" id="UP000326287">
    <property type="component" value="Chromosome"/>
</dbReference>
<dbReference type="KEGG" id="halc:EY643_05590"/>
<dbReference type="Pfam" id="PF20420">
    <property type="entry name" value="DUF6702"/>
    <property type="match status" value="1"/>
</dbReference>